<evidence type="ECO:0000313" key="4">
    <source>
        <dbReference type="Proteomes" id="UP000566711"/>
    </source>
</evidence>
<dbReference type="RefSeq" id="WP_182214762.1">
    <property type="nucleotide sequence ID" value="NZ_JACEZS010000003.1"/>
</dbReference>
<organism evidence="3 4">
    <name type="scientific">Rugamonas fusca</name>
    <dbReference type="NCBI Taxonomy" id="2758568"/>
    <lineage>
        <taxon>Bacteria</taxon>
        <taxon>Pseudomonadati</taxon>
        <taxon>Pseudomonadota</taxon>
        <taxon>Betaproteobacteria</taxon>
        <taxon>Burkholderiales</taxon>
        <taxon>Oxalobacteraceae</taxon>
        <taxon>Telluria group</taxon>
        <taxon>Rugamonas</taxon>
    </lineage>
</organism>
<reference evidence="3 4" key="1">
    <citation type="submission" date="2020-07" db="EMBL/GenBank/DDBJ databases">
        <title>Novel species isolated from subtropical streams in China.</title>
        <authorList>
            <person name="Lu H."/>
        </authorList>
    </citation>
    <scope>NUCLEOTIDE SEQUENCE [LARGE SCALE GENOMIC DNA]</scope>
    <source>
        <strain evidence="3 4">FT3S</strain>
    </source>
</reference>
<gene>
    <name evidence="3" type="ORF">H3H36_04870</name>
</gene>
<dbReference type="AlphaFoldDB" id="A0A7W2EF50"/>
<dbReference type="NCBIfam" id="TIGR01552">
    <property type="entry name" value="phd_fam"/>
    <property type="match status" value="1"/>
</dbReference>
<sequence>MHTFSLAEAKAQLSKLIELVEGGEQVTITKRGKAVVRLVKSDPPRKQVPSLAEHRAGIQYQGEPAAEFIRKMRESDRY</sequence>
<keyword evidence="4" id="KW-1185">Reference proteome</keyword>
<proteinExistence type="inferred from homology"/>
<dbReference type="Pfam" id="PF02604">
    <property type="entry name" value="PhdYeFM_antitox"/>
    <property type="match status" value="1"/>
</dbReference>
<dbReference type="InterPro" id="IPR006442">
    <property type="entry name" value="Antitoxin_Phd/YefM"/>
</dbReference>
<dbReference type="Gene3D" id="3.40.1620.10">
    <property type="entry name" value="YefM-like domain"/>
    <property type="match status" value="1"/>
</dbReference>
<evidence type="ECO:0000313" key="3">
    <source>
        <dbReference type="EMBL" id="MBA5604692.1"/>
    </source>
</evidence>
<protein>
    <recommendedName>
        <fullName evidence="2">Antitoxin</fullName>
    </recommendedName>
</protein>
<dbReference type="Proteomes" id="UP000566711">
    <property type="component" value="Unassembled WGS sequence"/>
</dbReference>
<name>A0A7W2EF50_9BURK</name>
<evidence type="ECO:0000256" key="2">
    <source>
        <dbReference type="RuleBase" id="RU362080"/>
    </source>
</evidence>
<evidence type="ECO:0000256" key="1">
    <source>
        <dbReference type="ARBA" id="ARBA00009981"/>
    </source>
</evidence>
<dbReference type="InterPro" id="IPR036165">
    <property type="entry name" value="YefM-like_sf"/>
</dbReference>
<dbReference type="SUPFAM" id="SSF143120">
    <property type="entry name" value="YefM-like"/>
    <property type="match status" value="1"/>
</dbReference>
<comment type="caution">
    <text evidence="3">The sequence shown here is derived from an EMBL/GenBank/DDBJ whole genome shotgun (WGS) entry which is preliminary data.</text>
</comment>
<dbReference type="EMBL" id="JACEZS010000003">
    <property type="protein sequence ID" value="MBA5604692.1"/>
    <property type="molecule type" value="Genomic_DNA"/>
</dbReference>
<comment type="similarity">
    <text evidence="1 2">Belongs to the phD/YefM antitoxin family.</text>
</comment>
<comment type="function">
    <text evidence="2">Antitoxin component of a type II toxin-antitoxin (TA) system.</text>
</comment>
<accession>A0A7W2EF50</accession>